<dbReference type="STRING" id="226505.SAMN05444394_1808"/>
<dbReference type="InterPro" id="IPR036291">
    <property type="entry name" value="NAD(P)-bd_dom_sf"/>
</dbReference>
<dbReference type="OrthoDB" id="597510at2"/>
<evidence type="ECO:0000313" key="3">
    <source>
        <dbReference type="Proteomes" id="UP000185221"/>
    </source>
</evidence>
<dbReference type="PANTHER" id="PTHR43157">
    <property type="entry name" value="PHOSPHATIDYLINOSITOL-GLYCAN BIOSYNTHESIS CLASS F PROTEIN-RELATED"/>
    <property type="match status" value="1"/>
</dbReference>
<dbReference type="PRINTS" id="PR00081">
    <property type="entry name" value="GDHRDH"/>
</dbReference>
<dbReference type="Gene3D" id="3.40.50.720">
    <property type="entry name" value="NAD(P)-binding Rossmann-like Domain"/>
    <property type="match status" value="1"/>
</dbReference>
<gene>
    <name evidence="2" type="ORF">SAMN05444394_1808</name>
</gene>
<organism evidence="2 3">
    <name type="scientific">Algoriphagus halophilus</name>
    <dbReference type="NCBI Taxonomy" id="226505"/>
    <lineage>
        <taxon>Bacteria</taxon>
        <taxon>Pseudomonadati</taxon>
        <taxon>Bacteroidota</taxon>
        <taxon>Cytophagia</taxon>
        <taxon>Cytophagales</taxon>
        <taxon>Cyclobacteriaceae</taxon>
        <taxon>Algoriphagus</taxon>
    </lineage>
</organism>
<dbReference type="Proteomes" id="UP000185221">
    <property type="component" value="Unassembled WGS sequence"/>
</dbReference>
<dbReference type="InterPro" id="IPR002347">
    <property type="entry name" value="SDR_fam"/>
</dbReference>
<dbReference type="AlphaFoldDB" id="A0A1N6E7J5"/>
<reference evidence="3" key="1">
    <citation type="submission" date="2016-11" db="EMBL/GenBank/DDBJ databases">
        <authorList>
            <person name="Varghese N."/>
            <person name="Submissions S."/>
        </authorList>
    </citation>
    <scope>NUCLEOTIDE SEQUENCE [LARGE SCALE GENOMIC DNA]</scope>
    <source>
        <strain evidence="3">DSM 15292</strain>
    </source>
</reference>
<evidence type="ECO:0000256" key="1">
    <source>
        <dbReference type="ARBA" id="ARBA00023002"/>
    </source>
</evidence>
<dbReference type="EMBL" id="FSRC01000001">
    <property type="protein sequence ID" value="SIN78966.1"/>
    <property type="molecule type" value="Genomic_DNA"/>
</dbReference>
<keyword evidence="1" id="KW-0560">Oxidoreductase</keyword>
<accession>A0A1N6E7J5</accession>
<dbReference type="RefSeq" id="WP_074224502.1">
    <property type="nucleotide sequence ID" value="NZ_FSRC01000001.1"/>
</dbReference>
<dbReference type="SUPFAM" id="SSF51735">
    <property type="entry name" value="NAD(P)-binding Rossmann-fold domains"/>
    <property type="match status" value="1"/>
</dbReference>
<keyword evidence="3" id="KW-1185">Reference proteome</keyword>
<sequence>MNLVITGSTSGIGLETVKALYPLFDKLILPVRNLEKAKKLVSQFDHPEKFDCLKMDLSSMESVHQAGKHIADSYDQIDLLINNAGGMFPKGKKTKEGLDWSFAVNHLGHFHLSQLLLQNLIRAKGKLVFVSSEFHRMGSVKLHDLGLHTSSSSWKNYSDAKLYNILTSNQFHSMYSEKGLASYSLHPGAVNTSFGSESDPLSKIFITITKPFFISPQKGAETSIFLAKSNKDELQSGGYYDKKKLKSPSSKAKDAALQDKLYDFSLQQLEEILS</sequence>
<dbReference type="GO" id="GO:0016491">
    <property type="term" value="F:oxidoreductase activity"/>
    <property type="evidence" value="ECO:0007669"/>
    <property type="project" value="UniProtKB-KW"/>
</dbReference>
<evidence type="ECO:0000313" key="2">
    <source>
        <dbReference type="EMBL" id="SIN78966.1"/>
    </source>
</evidence>
<proteinExistence type="predicted"/>
<dbReference type="PANTHER" id="PTHR43157:SF31">
    <property type="entry name" value="PHOSPHATIDYLINOSITOL-GLYCAN BIOSYNTHESIS CLASS F PROTEIN"/>
    <property type="match status" value="1"/>
</dbReference>
<protein>
    <submittedName>
        <fullName evidence="2">NAD(P)-dependent dehydrogenase, short-chain alcohol dehydrogenase family</fullName>
    </submittedName>
</protein>
<name>A0A1N6E7J5_9BACT</name>
<dbReference type="Pfam" id="PF00106">
    <property type="entry name" value="adh_short"/>
    <property type="match status" value="1"/>
</dbReference>